<dbReference type="InterPro" id="IPR009057">
    <property type="entry name" value="Homeodomain-like_sf"/>
</dbReference>
<dbReference type="PANTHER" id="PTHR47777:SF1">
    <property type="entry name" value="HOMEOBOX PROTEIN SEBOX"/>
    <property type="match status" value="1"/>
</dbReference>
<gene>
    <name evidence="5" type="ORF">TREES_T100003584</name>
</gene>
<evidence type="ECO:0000259" key="4">
    <source>
        <dbReference type="PROSITE" id="PS50071"/>
    </source>
</evidence>
<reference evidence="6" key="2">
    <citation type="journal article" date="2013" name="Nat. Commun.">
        <title>Genome of the Chinese tree shrew.</title>
        <authorList>
            <person name="Fan Y."/>
            <person name="Huang Z.Y."/>
            <person name="Cao C.C."/>
            <person name="Chen C.S."/>
            <person name="Chen Y.X."/>
            <person name="Fan D.D."/>
            <person name="He J."/>
            <person name="Hou H.L."/>
            <person name="Hu L."/>
            <person name="Hu X.T."/>
            <person name="Jiang X.T."/>
            <person name="Lai R."/>
            <person name="Lang Y.S."/>
            <person name="Liang B."/>
            <person name="Liao S.G."/>
            <person name="Mu D."/>
            <person name="Ma Y.Y."/>
            <person name="Niu Y.Y."/>
            <person name="Sun X.Q."/>
            <person name="Xia J.Q."/>
            <person name="Xiao J."/>
            <person name="Xiong Z.Q."/>
            <person name="Xu L."/>
            <person name="Yang L."/>
            <person name="Zhang Y."/>
            <person name="Zhao W."/>
            <person name="Zhao X.D."/>
            <person name="Zheng Y.T."/>
            <person name="Zhou J.M."/>
            <person name="Zhu Y.B."/>
            <person name="Zhang G.J."/>
            <person name="Wang J."/>
            <person name="Yao Y.G."/>
        </authorList>
    </citation>
    <scope>NUCLEOTIDE SEQUENCE [LARGE SCALE GENOMIC DNA]</scope>
</reference>
<dbReference type="SMART" id="SM00389">
    <property type="entry name" value="HOX"/>
    <property type="match status" value="1"/>
</dbReference>
<keyword evidence="1 2" id="KW-0238">DNA-binding</keyword>
<keyword evidence="1 2" id="KW-0371">Homeobox</keyword>
<dbReference type="Pfam" id="PF00046">
    <property type="entry name" value="Homeodomain"/>
    <property type="match status" value="1"/>
</dbReference>
<dbReference type="GO" id="GO:0005634">
    <property type="term" value="C:nucleus"/>
    <property type="evidence" value="ECO:0007669"/>
    <property type="project" value="UniProtKB-SubCell"/>
</dbReference>
<evidence type="ECO:0000256" key="2">
    <source>
        <dbReference type="RuleBase" id="RU000682"/>
    </source>
</evidence>
<feature type="DNA-binding region" description="Homeobox" evidence="1">
    <location>
        <begin position="19"/>
        <end position="101"/>
    </location>
</feature>
<evidence type="ECO:0000313" key="5">
    <source>
        <dbReference type="EMBL" id="ELV12087.1"/>
    </source>
</evidence>
<proteinExistence type="predicted"/>
<accession>L8Y774</accession>
<reference evidence="6" key="1">
    <citation type="submission" date="2012-07" db="EMBL/GenBank/DDBJ databases">
        <title>Genome of the Chinese tree shrew, a rising model animal genetically related to primates.</title>
        <authorList>
            <person name="Zhang G."/>
            <person name="Fan Y."/>
            <person name="Yao Y."/>
            <person name="Huang Z."/>
        </authorList>
    </citation>
    <scope>NUCLEOTIDE SEQUENCE [LARGE SCALE GENOMIC DNA]</scope>
</reference>
<dbReference type="AlphaFoldDB" id="L8Y774"/>
<organism evidence="5 6">
    <name type="scientific">Tupaia chinensis</name>
    <name type="common">Chinese tree shrew</name>
    <name type="synonym">Tupaia belangeri chinensis</name>
    <dbReference type="NCBI Taxonomy" id="246437"/>
    <lineage>
        <taxon>Eukaryota</taxon>
        <taxon>Metazoa</taxon>
        <taxon>Chordata</taxon>
        <taxon>Craniata</taxon>
        <taxon>Vertebrata</taxon>
        <taxon>Euteleostomi</taxon>
        <taxon>Mammalia</taxon>
        <taxon>Eutheria</taxon>
        <taxon>Euarchontoglires</taxon>
        <taxon>Scandentia</taxon>
        <taxon>Tupaiidae</taxon>
        <taxon>Tupaia</taxon>
    </lineage>
</organism>
<dbReference type="InterPro" id="IPR001356">
    <property type="entry name" value="HD"/>
</dbReference>
<dbReference type="SUPFAM" id="SSF46689">
    <property type="entry name" value="Homeodomain-like"/>
    <property type="match status" value="1"/>
</dbReference>
<dbReference type="EMBL" id="KB364719">
    <property type="protein sequence ID" value="ELV12087.1"/>
    <property type="molecule type" value="Genomic_DNA"/>
</dbReference>
<feature type="region of interest" description="Disordered" evidence="3">
    <location>
        <begin position="99"/>
        <end position="140"/>
    </location>
</feature>
<keyword evidence="1 2" id="KW-0539">Nucleus</keyword>
<dbReference type="FunCoup" id="L8Y774">
    <property type="interactions" value="16"/>
</dbReference>
<feature type="domain" description="Homeobox" evidence="4">
    <location>
        <begin position="17"/>
        <end position="100"/>
    </location>
</feature>
<evidence type="ECO:0000313" key="6">
    <source>
        <dbReference type="Proteomes" id="UP000011518"/>
    </source>
</evidence>
<dbReference type="PROSITE" id="PS50071">
    <property type="entry name" value="HOMEOBOX_2"/>
    <property type="match status" value="1"/>
</dbReference>
<sequence>MASSVDSPPAGCASGLGSHRRKRITFSRGQLLELERVFAARPYPDIGTREHLARVTCIPEAKIQYLFSLFLGGDGVLENHKSLLPYQVWFQNRRAKRIKNRKPGGLSPRPELPQSSCSFPETLQEPWEPPTLGQQPPLSPSIPQHVSACGHASCPAPSLGSGQGCAGVRAAAPWGLAGTSEVYLSLEQPTPPISLGNLSEVIYASAIVTNVDHC</sequence>
<comment type="subcellular location">
    <subcellularLocation>
        <location evidence="1 2">Nucleus</location>
    </subcellularLocation>
</comment>
<dbReference type="GO" id="GO:0003677">
    <property type="term" value="F:DNA binding"/>
    <property type="evidence" value="ECO:0007669"/>
    <property type="project" value="UniProtKB-UniRule"/>
</dbReference>
<dbReference type="CDD" id="cd00086">
    <property type="entry name" value="homeodomain"/>
    <property type="match status" value="1"/>
</dbReference>
<dbReference type="InParanoid" id="L8Y774"/>
<dbReference type="PANTHER" id="PTHR47777">
    <property type="entry name" value="HOMEOBOX PROTEIN SEBOX"/>
    <property type="match status" value="1"/>
</dbReference>
<name>L8Y774_TUPCH</name>
<dbReference type="InterPro" id="IPR042223">
    <property type="entry name" value="SEBOX"/>
</dbReference>
<keyword evidence="6" id="KW-1185">Reference proteome</keyword>
<evidence type="ECO:0000256" key="3">
    <source>
        <dbReference type="SAM" id="MobiDB-lite"/>
    </source>
</evidence>
<protein>
    <submittedName>
        <fullName evidence="5">Homeobox protein SEBOX</fullName>
    </submittedName>
</protein>
<dbReference type="Proteomes" id="UP000011518">
    <property type="component" value="Unassembled WGS sequence"/>
</dbReference>
<dbReference type="Gene3D" id="1.10.10.60">
    <property type="entry name" value="Homeodomain-like"/>
    <property type="match status" value="1"/>
</dbReference>
<dbReference type="STRING" id="246437.L8Y774"/>
<evidence type="ECO:0000256" key="1">
    <source>
        <dbReference type="PROSITE-ProRule" id="PRU00108"/>
    </source>
</evidence>